<keyword evidence="1" id="KW-0732">Signal</keyword>
<organism evidence="2 3">
    <name type="scientific">Ornatilinea apprima</name>
    <dbReference type="NCBI Taxonomy" id="1134406"/>
    <lineage>
        <taxon>Bacteria</taxon>
        <taxon>Bacillati</taxon>
        <taxon>Chloroflexota</taxon>
        <taxon>Anaerolineae</taxon>
        <taxon>Anaerolineales</taxon>
        <taxon>Anaerolineaceae</taxon>
        <taxon>Ornatilinea</taxon>
    </lineage>
</organism>
<dbReference type="RefSeq" id="WP_152966209.1">
    <property type="nucleotide sequence ID" value="NZ_LGCL01000003.1"/>
</dbReference>
<evidence type="ECO:0000313" key="2">
    <source>
        <dbReference type="EMBL" id="KPL80807.1"/>
    </source>
</evidence>
<dbReference type="OrthoDB" id="9958663at2"/>
<reference evidence="2 3" key="1">
    <citation type="submission" date="2015-07" db="EMBL/GenBank/DDBJ databases">
        <title>Genome sequence of Ornatilinea apprima DSM 23815.</title>
        <authorList>
            <person name="Hemp J."/>
            <person name="Ward L.M."/>
            <person name="Pace L.A."/>
            <person name="Fischer W.W."/>
        </authorList>
    </citation>
    <scope>NUCLEOTIDE SEQUENCE [LARGE SCALE GENOMIC DNA]</scope>
    <source>
        <strain evidence="2 3">P3M-1</strain>
    </source>
</reference>
<proteinExistence type="predicted"/>
<dbReference type="Proteomes" id="UP000050417">
    <property type="component" value="Unassembled WGS sequence"/>
</dbReference>
<comment type="caution">
    <text evidence="2">The sequence shown here is derived from an EMBL/GenBank/DDBJ whole genome shotgun (WGS) entry which is preliminary data.</text>
</comment>
<accession>A0A0P6YF71</accession>
<evidence type="ECO:0000313" key="3">
    <source>
        <dbReference type="Proteomes" id="UP000050417"/>
    </source>
</evidence>
<name>A0A0P6YF71_9CHLR</name>
<feature type="signal peptide" evidence="1">
    <location>
        <begin position="1"/>
        <end position="22"/>
    </location>
</feature>
<protein>
    <submittedName>
        <fullName evidence="2">Uncharacterized protein</fullName>
    </submittedName>
</protein>
<dbReference type="EMBL" id="LGCL01000003">
    <property type="protein sequence ID" value="KPL80807.1"/>
    <property type="molecule type" value="Genomic_DNA"/>
</dbReference>
<keyword evidence="3" id="KW-1185">Reference proteome</keyword>
<gene>
    <name evidence="2" type="ORF">ADN00_01030</name>
</gene>
<sequence>MNRKIAIMFGLVMLAAAMLACASLPFGGVQEAVESAKEAAETAQPLALTAAAGAPELVETMQPLALTAAANAPELLETAQPAAATAAAEAQEELGEVSIGENTSPFPVPEGAENVMSTESPLNFQVKMTLDAAMQYYRDQLGAQGLTERADLASVEGGTFSMVFEGGPEGKSVVVQGVALGELMNINVRYEEMD</sequence>
<evidence type="ECO:0000256" key="1">
    <source>
        <dbReference type="SAM" id="SignalP"/>
    </source>
</evidence>
<dbReference type="AlphaFoldDB" id="A0A0P6YF71"/>
<dbReference type="PROSITE" id="PS51257">
    <property type="entry name" value="PROKAR_LIPOPROTEIN"/>
    <property type="match status" value="1"/>
</dbReference>
<feature type="chain" id="PRO_5006133560" evidence="1">
    <location>
        <begin position="23"/>
        <end position="194"/>
    </location>
</feature>